<feature type="domain" description="GST N-terminal" evidence="1">
    <location>
        <begin position="9"/>
        <end position="107"/>
    </location>
</feature>
<comment type="caution">
    <text evidence="3">The sequence shown here is derived from an EMBL/GenBank/DDBJ whole genome shotgun (WGS) entry which is preliminary data.</text>
</comment>
<feature type="domain" description="GST C-terminal" evidence="2">
    <location>
        <begin position="114"/>
        <end position="235"/>
    </location>
</feature>
<name>A0A507FQH0_9FUNG</name>
<dbReference type="AlphaFoldDB" id="A0A507FQH0"/>
<sequence>MTAKVAARTGVFLFESPLSSASWRIRAALVYKSIPFESIVSKQLGNLHKLTSPPSQIINTAKNEHKLPQYMAMNPSGLVPTLQIDGIFLNQTPSIFEYLEETRPMPPLLLSATDPVARARVRALSSIIMCDTHPIQNLSVLVKISNLRGREGRDKEMAKWAIEKGFTAYEKMLASTMGTYSYGDSLTVADICLAAQHYNGVAKYDVDMAPFPLISKVMETVYQHDCISKTHPPKK</sequence>
<evidence type="ECO:0008006" key="5">
    <source>
        <dbReference type="Google" id="ProtNLM"/>
    </source>
</evidence>
<organism evidence="3 4">
    <name type="scientific">Chytriomyces confervae</name>
    <dbReference type="NCBI Taxonomy" id="246404"/>
    <lineage>
        <taxon>Eukaryota</taxon>
        <taxon>Fungi</taxon>
        <taxon>Fungi incertae sedis</taxon>
        <taxon>Chytridiomycota</taxon>
        <taxon>Chytridiomycota incertae sedis</taxon>
        <taxon>Chytridiomycetes</taxon>
        <taxon>Chytridiales</taxon>
        <taxon>Chytriomycetaceae</taxon>
        <taxon>Chytriomyces</taxon>
    </lineage>
</organism>
<dbReference type="InterPro" id="IPR010987">
    <property type="entry name" value="Glutathione-S-Trfase_C-like"/>
</dbReference>
<dbReference type="SUPFAM" id="SSF52833">
    <property type="entry name" value="Thioredoxin-like"/>
    <property type="match status" value="1"/>
</dbReference>
<protein>
    <recommendedName>
        <fullName evidence="5">Maleylacetoacetate isomerase</fullName>
    </recommendedName>
</protein>
<dbReference type="SUPFAM" id="SSF47616">
    <property type="entry name" value="GST C-terminal domain-like"/>
    <property type="match status" value="1"/>
</dbReference>
<dbReference type="OrthoDB" id="202840at2759"/>
<dbReference type="GO" id="GO:0006749">
    <property type="term" value="P:glutathione metabolic process"/>
    <property type="evidence" value="ECO:0007669"/>
    <property type="project" value="TreeGrafter"/>
</dbReference>
<dbReference type="Pfam" id="PF14497">
    <property type="entry name" value="GST_C_3"/>
    <property type="match status" value="1"/>
</dbReference>
<evidence type="ECO:0000313" key="4">
    <source>
        <dbReference type="Proteomes" id="UP000320333"/>
    </source>
</evidence>
<dbReference type="PROSITE" id="PS50405">
    <property type="entry name" value="GST_CTER"/>
    <property type="match status" value="1"/>
</dbReference>
<dbReference type="InterPro" id="IPR004045">
    <property type="entry name" value="Glutathione_S-Trfase_N"/>
</dbReference>
<dbReference type="InterPro" id="IPR036249">
    <property type="entry name" value="Thioredoxin-like_sf"/>
</dbReference>
<dbReference type="InterPro" id="IPR040079">
    <property type="entry name" value="Glutathione_S-Trfase"/>
</dbReference>
<gene>
    <name evidence="3" type="ORF">CcCBS67573_g00213</name>
</gene>
<reference evidence="3 4" key="1">
    <citation type="journal article" date="2019" name="Sci. Rep.">
        <title>Comparative genomics of chytrid fungi reveal insights into the obligate biotrophic and pathogenic lifestyle of Synchytrium endobioticum.</title>
        <authorList>
            <person name="van de Vossenberg B.T.L.H."/>
            <person name="Warris S."/>
            <person name="Nguyen H.D.T."/>
            <person name="van Gent-Pelzer M.P.E."/>
            <person name="Joly D.L."/>
            <person name="van de Geest H.C."/>
            <person name="Bonants P.J.M."/>
            <person name="Smith D.S."/>
            <person name="Levesque C.A."/>
            <person name="van der Lee T.A.J."/>
        </authorList>
    </citation>
    <scope>NUCLEOTIDE SEQUENCE [LARGE SCALE GENOMIC DNA]</scope>
    <source>
        <strain evidence="3 4">CBS 675.73</strain>
    </source>
</reference>
<dbReference type="SFLD" id="SFLDS00019">
    <property type="entry name" value="Glutathione_Transferase_(cytos"/>
    <property type="match status" value="1"/>
</dbReference>
<dbReference type="Proteomes" id="UP000320333">
    <property type="component" value="Unassembled WGS sequence"/>
</dbReference>
<dbReference type="PROSITE" id="PS50404">
    <property type="entry name" value="GST_NTER"/>
    <property type="match status" value="1"/>
</dbReference>
<dbReference type="PANTHER" id="PTHR42673">
    <property type="entry name" value="MALEYLACETOACETATE ISOMERASE"/>
    <property type="match status" value="1"/>
</dbReference>
<dbReference type="GO" id="GO:0016034">
    <property type="term" value="F:maleylacetoacetate isomerase activity"/>
    <property type="evidence" value="ECO:0007669"/>
    <property type="project" value="TreeGrafter"/>
</dbReference>
<dbReference type="InterPro" id="IPR036282">
    <property type="entry name" value="Glutathione-S-Trfase_C_sf"/>
</dbReference>
<dbReference type="GO" id="GO:0005739">
    <property type="term" value="C:mitochondrion"/>
    <property type="evidence" value="ECO:0007669"/>
    <property type="project" value="TreeGrafter"/>
</dbReference>
<dbReference type="GO" id="GO:0006559">
    <property type="term" value="P:L-phenylalanine catabolic process"/>
    <property type="evidence" value="ECO:0007669"/>
    <property type="project" value="TreeGrafter"/>
</dbReference>
<dbReference type="PANTHER" id="PTHR42673:SF4">
    <property type="entry name" value="MALEYLACETOACETATE ISOMERASE"/>
    <property type="match status" value="1"/>
</dbReference>
<proteinExistence type="predicted"/>
<dbReference type="EMBL" id="QEAP01000003">
    <property type="protein sequence ID" value="TPX78512.1"/>
    <property type="molecule type" value="Genomic_DNA"/>
</dbReference>
<dbReference type="Gene3D" id="1.20.1050.10">
    <property type="match status" value="1"/>
</dbReference>
<evidence type="ECO:0000259" key="2">
    <source>
        <dbReference type="PROSITE" id="PS50405"/>
    </source>
</evidence>
<accession>A0A507FQH0</accession>
<dbReference type="Pfam" id="PF13409">
    <property type="entry name" value="GST_N_2"/>
    <property type="match status" value="1"/>
</dbReference>
<dbReference type="GO" id="GO:0004364">
    <property type="term" value="F:glutathione transferase activity"/>
    <property type="evidence" value="ECO:0007669"/>
    <property type="project" value="TreeGrafter"/>
</dbReference>
<dbReference type="Gene3D" id="3.40.30.10">
    <property type="entry name" value="Glutaredoxin"/>
    <property type="match status" value="1"/>
</dbReference>
<evidence type="ECO:0000313" key="3">
    <source>
        <dbReference type="EMBL" id="TPX78512.1"/>
    </source>
</evidence>
<dbReference type="STRING" id="246404.A0A507FQH0"/>
<dbReference type="InterPro" id="IPR004046">
    <property type="entry name" value="GST_C"/>
</dbReference>
<keyword evidence="4" id="KW-1185">Reference proteome</keyword>
<evidence type="ECO:0000259" key="1">
    <source>
        <dbReference type="PROSITE" id="PS50404"/>
    </source>
</evidence>